<reference evidence="1 2" key="1">
    <citation type="submission" date="2023-07" db="EMBL/GenBank/DDBJ databases">
        <title>Sorghum-associated microbial communities from plants grown in Nebraska, USA.</title>
        <authorList>
            <person name="Schachtman D."/>
        </authorList>
    </citation>
    <scope>NUCLEOTIDE SEQUENCE [LARGE SCALE GENOMIC DNA]</scope>
    <source>
        <strain evidence="1 2">DS994</strain>
    </source>
</reference>
<name>A0ABT9UFP1_9MICC</name>
<dbReference type="RefSeq" id="WP_307489486.1">
    <property type="nucleotide sequence ID" value="NZ_JAUSSY010000005.1"/>
</dbReference>
<sequence>MVQELGNDDAGRYLVTTATGSQYLVDLTARTVQRAMASTAPLVVYLDVGFSRLRRDGESLELLMLEFCTVGWPARYWLQIRADHVVTLRTTSPVVDIVALDPLEA</sequence>
<accession>A0ABT9UFP1</accession>
<proteinExistence type="predicted"/>
<evidence type="ECO:0000313" key="2">
    <source>
        <dbReference type="Proteomes" id="UP001226389"/>
    </source>
</evidence>
<evidence type="ECO:0000313" key="1">
    <source>
        <dbReference type="EMBL" id="MDQ0118456.1"/>
    </source>
</evidence>
<organism evidence="1 2">
    <name type="scientific">Pseudarthrobacter defluvii</name>
    <dbReference type="NCBI Taxonomy" id="410837"/>
    <lineage>
        <taxon>Bacteria</taxon>
        <taxon>Bacillati</taxon>
        <taxon>Actinomycetota</taxon>
        <taxon>Actinomycetes</taxon>
        <taxon>Micrococcales</taxon>
        <taxon>Micrococcaceae</taxon>
        <taxon>Pseudarthrobacter</taxon>
    </lineage>
</organism>
<dbReference type="EMBL" id="JAUSSY010000005">
    <property type="protein sequence ID" value="MDQ0118456.1"/>
    <property type="molecule type" value="Genomic_DNA"/>
</dbReference>
<keyword evidence="2" id="KW-1185">Reference proteome</keyword>
<protein>
    <submittedName>
        <fullName evidence="1">Uncharacterized protein</fullName>
    </submittedName>
</protein>
<dbReference type="Proteomes" id="UP001226389">
    <property type="component" value="Unassembled WGS sequence"/>
</dbReference>
<gene>
    <name evidence="1" type="ORF">J2T22_001634</name>
</gene>
<comment type="caution">
    <text evidence="1">The sequence shown here is derived from an EMBL/GenBank/DDBJ whole genome shotgun (WGS) entry which is preliminary data.</text>
</comment>